<dbReference type="RefSeq" id="WP_369312386.1">
    <property type="nucleotide sequence ID" value="NZ_JBEHZE010000001.1"/>
</dbReference>
<dbReference type="PANTHER" id="PTHR36114:SF1">
    <property type="entry name" value="16.7 KDA PROTEIN IN WHIE LOCUS"/>
    <property type="match status" value="1"/>
</dbReference>
<comment type="caution">
    <text evidence="2">The sequence shown here is derived from an EMBL/GenBank/DDBJ whole genome shotgun (WGS) entry which is preliminary data.</text>
</comment>
<dbReference type="Pfam" id="PF07883">
    <property type="entry name" value="Cupin_2"/>
    <property type="match status" value="1"/>
</dbReference>
<gene>
    <name evidence="2" type="ORF">ABFZ84_02780</name>
</gene>
<dbReference type="Proteomes" id="UP001560685">
    <property type="component" value="Unassembled WGS sequence"/>
</dbReference>
<dbReference type="PANTHER" id="PTHR36114">
    <property type="entry name" value="16.7 KDA PROTEIN IN WHIE LOCUS"/>
    <property type="match status" value="1"/>
</dbReference>
<feature type="domain" description="Cupin type-2" evidence="1">
    <location>
        <begin position="40"/>
        <end position="97"/>
    </location>
</feature>
<dbReference type="InterPro" id="IPR011051">
    <property type="entry name" value="RmlC_Cupin_sf"/>
</dbReference>
<evidence type="ECO:0000313" key="3">
    <source>
        <dbReference type="Proteomes" id="UP001560685"/>
    </source>
</evidence>
<dbReference type="InterPro" id="IPR014710">
    <property type="entry name" value="RmlC-like_jellyroll"/>
</dbReference>
<dbReference type="InterPro" id="IPR052044">
    <property type="entry name" value="PKS_Associated_Protein"/>
</dbReference>
<protein>
    <submittedName>
        <fullName evidence="2">Cupin domain-containing protein</fullName>
    </submittedName>
</protein>
<keyword evidence="3" id="KW-1185">Reference proteome</keyword>
<accession>A0ABV3Z548</accession>
<dbReference type="Gene3D" id="2.60.120.10">
    <property type="entry name" value="Jelly Rolls"/>
    <property type="match status" value="1"/>
</dbReference>
<name>A0ABV3Z548_9PROT</name>
<dbReference type="SUPFAM" id="SSF51182">
    <property type="entry name" value="RmlC-like cupins"/>
    <property type="match status" value="1"/>
</dbReference>
<dbReference type="InterPro" id="IPR013096">
    <property type="entry name" value="Cupin_2"/>
</dbReference>
<evidence type="ECO:0000259" key="1">
    <source>
        <dbReference type="Pfam" id="PF07883"/>
    </source>
</evidence>
<sequence>MRQPLKKINLLKAFDQINEHWSPHIADCVNGQDIRLAKIEGAFDWHHHNGVEEAFFVFKGQFEMHFRDREKEWVIPMSEGDFLKVPANQEHKPVAEDECWILLIENAGTLNTGEEVTARSKQDLPMVDE</sequence>
<dbReference type="EMBL" id="JBEHZE010000001">
    <property type="protein sequence ID" value="MEX6632462.1"/>
    <property type="molecule type" value="Genomic_DNA"/>
</dbReference>
<proteinExistence type="predicted"/>
<reference evidence="2 3" key="1">
    <citation type="submission" date="2024-05" db="EMBL/GenBank/DDBJ databases">
        <title>Three bacterial strains, DH-69, EH-24, and ECK-19 isolated from coastal sediments.</title>
        <authorList>
            <person name="Ye Y.-Q."/>
            <person name="Du Z.-J."/>
        </authorList>
    </citation>
    <scope>NUCLEOTIDE SEQUENCE [LARGE SCALE GENOMIC DNA]</scope>
    <source>
        <strain evidence="2 3">ECK-19</strain>
    </source>
</reference>
<evidence type="ECO:0000313" key="2">
    <source>
        <dbReference type="EMBL" id="MEX6632462.1"/>
    </source>
</evidence>
<dbReference type="CDD" id="cd02226">
    <property type="entry name" value="cupin_YdbB-like"/>
    <property type="match status" value="1"/>
</dbReference>
<organism evidence="2 3">
    <name type="scientific">Hyphococcus lacteus</name>
    <dbReference type="NCBI Taxonomy" id="3143536"/>
    <lineage>
        <taxon>Bacteria</taxon>
        <taxon>Pseudomonadati</taxon>
        <taxon>Pseudomonadota</taxon>
        <taxon>Alphaproteobacteria</taxon>
        <taxon>Parvularculales</taxon>
        <taxon>Parvularculaceae</taxon>
        <taxon>Hyphococcus</taxon>
    </lineage>
</organism>